<dbReference type="SMART" id="SM00320">
    <property type="entry name" value="WD40"/>
    <property type="match status" value="1"/>
</dbReference>
<dbReference type="InterPro" id="IPR036322">
    <property type="entry name" value="WD40_repeat_dom_sf"/>
</dbReference>
<evidence type="ECO:0000256" key="2">
    <source>
        <dbReference type="ARBA" id="ARBA00022737"/>
    </source>
</evidence>
<dbReference type="PROSITE" id="PS50082">
    <property type="entry name" value="WD_REPEATS_2"/>
    <property type="match status" value="1"/>
</dbReference>
<dbReference type="AlphaFoldDB" id="A0A8J7HVA0"/>
<gene>
    <name evidence="4" type="ORF">I8748_18135</name>
</gene>
<evidence type="ECO:0000256" key="1">
    <source>
        <dbReference type="ARBA" id="ARBA00022574"/>
    </source>
</evidence>
<accession>A0A8J7HVA0</accession>
<dbReference type="Gene3D" id="2.130.10.10">
    <property type="entry name" value="YVTN repeat-like/Quinoprotein amine dehydrogenase"/>
    <property type="match status" value="1"/>
</dbReference>
<proteinExistence type="predicted"/>
<dbReference type="RefSeq" id="WP_198125958.1">
    <property type="nucleotide sequence ID" value="NZ_JAECZC010000034.1"/>
</dbReference>
<evidence type="ECO:0000256" key="3">
    <source>
        <dbReference type="PROSITE-ProRule" id="PRU00221"/>
    </source>
</evidence>
<dbReference type="Pfam" id="PF00400">
    <property type="entry name" value="WD40"/>
    <property type="match status" value="1"/>
</dbReference>
<dbReference type="PANTHER" id="PTHR22847">
    <property type="entry name" value="WD40 REPEAT PROTEIN"/>
    <property type="match status" value="1"/>
</dbReference>
<keyword evidence="5" id="KW-1185">Reference proteome</keyword>
<dbReference type="PROSITE" id="PS50294">
    <property type="entry name" value="WD_REPEATS_REGION"/>
    <property type="match status" value="1"/>
</dbReference>
<protein>
    <submittedName>
        <fullName evidence="4">Uncharacterized protein</fullName>
    </submittedName>
</protein>
<dbReference type="Proteomes" id="UP000632766">
    <property type="component" value="Unassembled WGS sequence"/>
</dbReference>
<keyword evidence="1 3" id="KW-0853">WD repeat</keyword>
<dbReference type="EMBL" id="JAECZC010000034">
    <property type="protein sequence ID" value="MBH8564080.1"/>
    <property type="molecule type" value="Genomic_DNA"/>
</dbReference>
<keyword evidence="2" id="KW-0677">Repeat</keyword>
<comment type="caution">
    <text evidence="4">The sequence shown here is derived from an EMBL/GenBank/DDBJ whole genome shotgun (WGS) entry which is preliminary data.</text>
</comment>
<evidence type="ECO:0000313" key="5">
    <source>
        <dbReference type="Proteomes" id="UP000632766"/>
    </source>
</evidence>
<dbReference type="InterPro" id="IPR001680">
    <property type="entry name" value="WD40_rpt"/>
</dbReference>
<name>A0A8J7HVA0_9NOST</name>
<feature type="repeat" description="WD" evidence="3">
    <location>
        <begin position="16"/>
        <end position="51"/>
    </location>
</feature>
<dbReference type="InterPro" id="IPR015943">
    <property type="entry name" value="WD40/YVTN_repeat-like_dom_sf"/>
</dbReference>
<organism evidence="4 5">
    <name type="scientific">Amazonocrinis nigriterrae CENA67</name>
    <dbReference type="NCBI Taxonomy" id="2794033"/>
    <lineage>
        <taxon>Bacteria</taxon>
        <taxon>Bacillati</taxon>
        <taxon>Cyanobacteriota</taxon>
        <taxon>Cyanophyceae</taxon>
        <taxon>Nostocales</taxon>
        <taxon>Nostocaceae</taxon>
        <taxon>Amazonocrinis</taxon>
        <taxon>Amazonocrinis nigriterrae</taxon>
    </lineage>
</organism>
<sequence length="51" mass="5500">MISSRSSTTGELLKTFTGHSESISSATFSPNGQFLASGSRDKTIKIWQCDC</sequence>
<evidence type="ECO:0000313" key="4">
    <source>
        <dbReference type="EMBL" id="MBH8564080.1"/>
    </source>
</evidence>
<reference evidence="4 5" key="1">
    <citation type="journal article" date="2021" name="Int. J. Syst. Evol. Microbiol.">
        <title>Amazonocrinis nigriterrae gen. nov., sp. nov., Atlanticothrix silvestris gen. nov., sp. nov. and Dendronalium phyllosphericum gen. nov., sp. nov., nostocacean cyanobacteria from Brazilian environments.</title>
        <authorList>
            <person name="Alvarenga D.O."/>
            <person name="Andreote A.P.D."/>
            <person name="Branco L.H.Z."/>
            <person name="Delbaje E."/>
            <person name="Cruz R.B."/>
            <person name="Varani A.M."/>
            <person name="Fiore M.F."/>
        </authorList>
    </citation>
    <scope>NUCLEOTIDE SEQUENCE [LARGE SCALE GENOMIC DNA]</scope>
    <source>
        <strain evidence="4 5">CENA67</strain>
    </source>
</reference>
<dbReference type="PANTHER" id="PTHR22847:SF637">
    <property type="entry name" value="WD REPEAT DOMAIN 5B"/>
    <property type="match status" value="1"/>
</dbReference>
<dbReference type="SUPFAM" id="SSF50978">
    <property type="entry name" value="WD40 repeat-like"/>
    <property type="match status" value="1"/>
</dbReference>